<reference evidence="7 8" key="1">
    <citation type="journal article" date="2023" name="G3 (Bethesda)">
        <title>A high-quality reference genome for the fission yeast Schizosaccharomyces osmophilus.</title>
        <authorList>
            <person name="Jia G.S."/>
            <person name="Zhang W.C."/>
            <person name="Liang Y."/>
            <person name="Liu X.H."/>
            <person name="Rhind N."/>
            <person name="Pidoux A."/>
            <person name="Brysch-Herzberg M."/>
            <person name="Du L.L."/>
        </authorList>
    </citation>
    <scope>NUCLEOTIDE SEQUENCE [LARGE SCALE GENOMIC DNA]</scope>
    <source>
        <strain evidence="7 8">CBS 15793</strain>
    </source>
</reference>
<dbReference type="EMBL" id="CP115613">
    <property type="protein sequence ID" value="WBW75219.1"/>
    <property type="molecule type" value="Genomic_DNA"/>
</dbReference>
<dbReference type="KEGG" id="som:SOMG_04609"/>
<organism evidence="7 8">
    <name type="scientific">Schizosaccharomyces osmophilus</name>
    <dbReference type="NCBI Taxonomy" id="2545709"/>
    <lineage>
        <taxon>Eukaryota</taxon>
        <taxon>Fungi</taxon>
        <taxon>Dikarya</taxon>
        <taxon>Ascomycota</taxon>
        <taxon>Taphrinomycotina</taxon>
        <taxon>Schizosaccharomycetes</taxon>
        <taxon>Schizosaccharomycetales</taxon>
        <taxon>Schizosaccharomycetaceae</taxon>
        <taxon>Schizosaccharomyces</taxon>
    </lineage>
</organism>
<dbReference type="SMART" id="SM00879">
    <property type="entry name" value="Brix"/>
    <property type="match status" value="1"/>
</dbReference>
<dbReference type="PANTHER" id="PTHR12728">
    <property type="entry name" value="BRIX DOMAIN CONTAINING PROTEIN"/>
    <property type="match status" value="1"/>
</dbReference>
<sequence length="318" mass="36098">MLRQVKPKNARTKRVMDKREPKLLEGAKIALFLRGNATSQLVVDVLHDLHSLKKPFAVNFQKKNSLLPFEDSSSLEFFSEKNDAGLAVFATHNKKRPHNLAWIRFFDYHVLDMIELGVVDYKPISSFHTVPIVPGTKPMMLFQGPSFDSHPVFRHVKSLFLDFFRGEPIQKLDSAGLSHVIVVSAGEASDDETQPLPKVNFRVYSTKLLKSKTNLPRLELEEMGPRLDFSIRRVQPAQADVLKEALKKPKTQEPKTKKNVDVDVVGNKVGRIHVDQQDLSDMQTRKMKGLKRSAAEVEEEEDESEGEDEDEDVVSDVE</sequence>
<evidence type="ECO:0000256" key="3">
    <source>
        <dbReference type="ARBA" id="ARBA00023242"/>
    </source>
</evidence>
<feature type="region of interest" description="Disordered" evidence="5">
    <location>
        <begin position="273"/>
        <end position="318"/>
    </location>
</feature>
<dbReference type="AlphaFoldDB" id="A0AAE9WGK0"/>
<evidence type="ECO:0000256" key="2">
    <source>
        <dbReference type="ARBA" id="ARBA00010782"/>
    </source>
</evidence>
<evidence type="ECO:0000256" key="1">
    <source>
        <dbReference type="ARBA" id="ARBA00004604"/>
    </source>
</evidence>
<feature type="compositionally biased region" description="Acidic residues" evidence="5">
    <location>
        <begin position="296"/>
        <end position="318"/>
    </location>
</feature>
<dbReference type="InterPro" id="IPR007109">
    <property type="entry name" value="Brix"/>
</dbReference>
<protein>
    <recommendedName>
        <fullName evidence="4">Ribosome production factor 2 homolog</fullName>
    </recommendedName>
    <alternativeName>
        <fullName evidence="4">Ribosome biogenesis protein RPF2 homolog</fullName>
    </alternativeName>
</protein>
<dbReference type="GeneID" id="80878078"/>
<dbReference type="GO" id="GO:0000027">
    <property type="term" value="P:ribosomal large subunit assembly"/>
    <property type="evidence" value="ECO:0007669"/>
    <property type="project" value="InterPro"/>
</dbReference>
<keyword evidence="8" id="KW-1185">Reference proteome</keyword>
<dbReference type="Proteomes" id="UP001212411">
    <property type="component" value="Chromosome 3"/>
</dbReference>
<evidence type="ECO:0000256" key="5">
    <source>
        <dbReference type="SAM" id="MobiDB-lite"/>
    </source>
</evidence>
<dbReference type="RefSeq" id="XP_056039462.1">
    <property type="nucleotide sequence ID" value="XM_056183389.1"/>
</dbReference>
<dbReference type="GO" id="GO:0005730">
    <property type="term" value="C:nucleolus"/>
    <property type="evidence" value="ECO:0007669"/>
    <property type="project" value="UniProtKB-SubCell"/>
</dbReference>
<feature type="domain" description="Brix" evidence="6">
    <location>
        <begin position="28"/>
        <end position="240"/>
    </location>
</feature>
<accession>A0AAE9WGK0</accession>
<evidence type="ECO:0000259" key="6">
    <source>
        <dbReference type="PROSITE" id="PS50833"/>
    </source>
</evidence>
<dbReference type="GO" id="GO:0019843">
    <property type="term" value="F:rRNA binding"/>
    <property type="evidence" value="ECO:0007669"/>
    <property type="project" value="UniProtKB-UniRule"/>
</dbReference>
<dbReference type="InterPro" id="IPR039770">
    <property type="entry name" value="Rpf2"/>
</dbReference>
<dbReference type="Pfam" id="PF04427">
    <property type="entry name" value="Brix"/>
    <property type="match status" value="1"/>
</dbReference>
<comment type="subcellular location">
    <subcellularLocation>
        <location evidence="1 4">Nucleus</location>
        <location evidence="1 4">Nucleolus</location>
    </subcellularLocation>
</comment>
<comment type="similarity">
    <text evidence="2 4">Belongs to the RPF2 family.</text>
</comment>
<gene>
    <name evidence="7" type="primary">rpf2</name>
    <name evidence="7" type="ORF">SOMG_04609</name>
</gene>
<evidence type="ECO:0000313" key="7">
    <source>
        <dbReference type="EMBL" id="WBW75219.1"/>
    </source>
</evidence>
<evidence type="ECO:0000256" key="4">
    <source>
        <dbReference type="RuleBase" id="RU367086"/>
    </source>
</evidence>
<evidence type="ECO:0000313" key="8">
    <source>
        <dbReference type="Proteomes" id="UP001212411"/>
    </source>
</evidence>
<dbReference type="PANTHER" id="PTHR12728:SF0">
    <property type="entry name" value="RIBOSOME PRODUCTION FACTOR 2 HOMOLOG"/>
    <property type="match status" value="1"/>
</dbReference>
<dbReference type="GO" id="GO:0000463">
    <property type="term" value="P:maturation of LSU-rRNA from tricistronic rRNA transcript (SSU-rRNA, 5.8S rRNA, LSU-rRNA)"/>
    <property type="evidence" value="ECO:0007669"/>
    <property type="project" value="TreeGrafter"/>
</dbReference>
<name>A0AAE9WGK0_9SCHI</name>
<dbReference type="PROSITE" id="PS50833">
    <property type="entry name" value="BRIX"/>
    <property type="match status" value="1"/>
</dbReference>
<keyword evidence="3 4" id="KW-0539">Nucleus</keyword>
<proteinExistence type="inferred from homology"/>